<sequence>MKRLSSFILLRWAIRDAFTQLLGLWYFGEIEDHYSVFRLFVMLKLMPFSVMSPWGRGFEKEIYGFVAMWFLIDASVSFVFSVVSWVVIVNVRRRGGREMVKEGCYLLSTMLNQALMLKCFEFLLTGSYMRHFVSRICGKYLASYFQAAQEVYFTVAWLLFYFAARCRVQHTGGRVFGRRDLEGFAEDFR</sequence>
<dbReference type="Gramene" id="Kaladp0011s0596.1.v1.1">
    <property type="protein sequence ID" value="Kaladp0011s0596.1.v1.1.CDS.1"/>
    <property type="gene ID" value="Kaladp0011s0596.v1.1"/>
</dbReference>
<feature type="chain" id="PRO_5029782325" evidence="2">
    <location>
        <begin position="20"/>
        <end position="189"/>
    </location>
</feature>
<feature type="transmembrane region" description="Helical" evidence="1">
    <location>
        <begin position="62"/>
        <end position="91"/>
    </location>
</feature>
<feature type="transmembrane region" description="Helical" evidence="1">
    <location>
        <begin position="144"/>
        <end position="164"/>
    </location>
</feature>
<evidence type="ECO:0000313" key="4">
    <source>
        <dbReference type="Proteomes" id="UP000594263"/>
    </source>
</evidence>
<reference evidence="3" key="1">
    <citation type="submission" date="2021-01" db="UniProtKB">
        <authorList>
            <consortium name="EnsemblPlants"/>
        </authorList>
    </citation>
    <scope>IDENTIFICATION</scope>
</reference>
<name>A0A7N0RHA4_KALFE</name>
<dbReference type="InterPro" id="IPR056715">
    <property type="entry name" value="DUF7813"/>
</dbReference>
<keyword evidence="1" id="KW-1133">Transmembrane helix</keyword>
<protein>
    <submittedName>
        <fullName evidence="3">Uncharacterized protein</fullName>
    </submittedName>
</protein>
<evidence type="ECO:0000313" key="3">
    <source>
        <dbReference type="EnsemblPlants" id="Kaladp0011s0596.1.v1.1.CDS.1"/>
    </source>
</evidence>
<dbReference type="AlphaFoldDB" id="A0A7N0RHA4"/>
<dbReference type="Pfam" id="PF25105">
    <property type="entry name" value="DUF7813"/>
    <property type="match status" value="1"/>
</dbReference>
<keyword evidence="2" id="KW-0732">Signal</keyword>
<accession>A0A7N0RHA4</accession>
<keyword evidence="4" id="KW-1185">Reference proteome</keyword>
<evidence type="ECO:0000256" key="1">
    <source>
        <dbReference type="SAM" id="Phobius"/>
    </source>
</evidence>
<feature type="transmembrane region" description="Helical" evidence="1">
    <location>
        <begin position="103"/>
        <end position="124"/>
    </location>
</feature>
<dbReference type="EnsemblPlants" id="Kaladp0011s0596.1.v1.1">
    <property type="protein sequence ID" value="Kaladp0011s0596.1.v1.1.CDS.1"/>
    <property type="gene ID" value="Kaladp0011s0596.v1.1"/>
</dbReference>
<dbReference type="PANTHER" id="PTHR36353:SF1">
    <property type="entry name" value="TRANSMEMBRANE PROTEIN"/>
    <property type="match status" value="1"/>
</dbReference>
<proteinExistence type="predicted"/>
<keyword evidence="1" id="KW-0812">Transmembrane</keyword>
<dbReference type="OMA" id="YLATRCR"/>
<keyword evidence="1" id="KW-0472">Membrane</keyword>
<evidence type="ECO:0000256" key="2">
    <source>
        <dbReference type="SAM" id="SignalP"/>
    </source>
</evidence>
<organism evidence="3 4">
    <name type="scientific">Kalanchoe fedtschenkoi</name>
    <name type="common">Lavender scallops</name>
    <name type="synonym">South American air plant</name>
    <dbReference type="NCBI Taxonomy" id="63787"/>
    <lineage>
        <taxon>Eukaryota</taxon>
        <taxon>Viridiplantae</taxon>
        <taxon>Streptophyta</taxon>
        <taxon>Embryophyta</taxon>
        <taxon>Tracheophyta</taxon>
        <taxon>Spermatophyta</taxon>
        <taxon>Magnoliopsida</taxon>
        <taxon>eudicotyledons</taxon>
        <taxon>Gunneridae</taxon>
        <taxon>Pentapetalae</taxon>
        <taxon>Saxifragales</taxon>
        <taxon>Crassulaceae</taxon>
        <taxon>Kalanchoe</taxon>
    </lineage>
</organism>
<dbReference type="PANTHER" id="PTHR36353">
    <property type="entry name" value="TRANSMEMBRANE PROTEIN"/>
    <property type="match status" value="1"/>
</dbReference>
<feature type="signal peptide" evidence="2">
    <location>
        <begin position="1"/>
        <end position="19"/>
    </location>
</feature>
<dbReference type="Proteomes" id="UP000594263">
    <property type="component" value="Unplaced"/>
</dbReference>